<evidence type="ECO:0000256" key="2">
    <source>
        <dbReference type="ARBA" id="ARBA00006727"/>
    </source>
</evidence>
<sequence length="420" mass="44697">MSEKISPDHPKADLGFPEGGLRAWLVVLGTGLVLSSTCSLNVSCSVGLVSSWGVFQTYYATELLSGTDPSNIAWIGSIQYFLVYLPSLLSGRLFDFGYLKLPMAIASTVLVAALLLLAQCTAYWQVLLCQGLTCGLACGTMYGPAMTVLGHWFRDRLGIAVGIASLGVSFGGTVFPILIRKLIPVVGFPWTMRILAFVIAASLICANLAVARRLPPTPSNGKIISFVILKNKAFTTYTISGFFAFQALWTLSTYLDQSAQAAGISPDFSVYLLSILNASAAFGRIGGGLVMDRIGPINTMIPFNLVAATLIYTWPTAKDQASFIVIAALYGVASGPISTMFLTPLYRLVGDADDLGGRLGMASSLSAFGDLFGLPIAGALLQTPLRFQAIGLYGGSTFTISILGMFLMKWLVLGNLHGKF</sequence>
<name>A0A5C3QY87_9AGAR</name>
<feature type="transmembrane region" description="Helical" evidence="3">
    <location>
        <begin position="124"/>
        <end position="145"/>
    </location>
</feature>
<dbReference type="SUPFAM" id="SSF103473">
    <property type="entry name" value="MFS general substrate transporter"/>
    <property type="match status" value="1"/>
</dbReference>
<feature type="transmembrane region" description="Helical" evidence="3">
    <location>
        <begin position="101"/>
        <end position="118"/>
    </location>
</feature>
<dbReference type="PANTHER" id="PTHR11360:SF234">
    <property type="entry name" value="MFS-TYPE TRANSPORTER DBAD-RELATED"/>
    <property type="match status" value="1"/>
</dbReference>
<protein>
    <submittedName>
        <fullName evidence="4">MFS general substrate transporter</fullName>
    </submittedName>
</protein>
<comment type="similarity">
    <text evidence="2">Belongs to the major facilitator superfamily. Monocarboxylate porter (TC 2.A.1.13) family.</text>
</comment>
<organism evidence="4 5">
    <name type="scientific">Pterulicium gracile</name>
    <dbReference type="NCBI Taxonomy" id="1884261"/>
    <lineage>
        <taxon>Eukaryota</taxon>
        <taxon>Fungi</taxon>
        <taxon>Dikarya</taxon>
        <taxon>Basidiomycota</taxon>
        <taxon>Agaricomycotina</taxon>
        <taxon>Agaricomycetes</taxon>
        <taxon>Agaricomycetidae</taxon>
        <taxon>Agaricales</taxon>
        <taxon>Pleurotineae</taxon>
        <taxon>Pterulaceae</taxon>
        <taxon>Pterulicium</taxon>
    </lineage>
</organism>
<dbReference type="Proteomes" id="UP000305067">
    <property type="component" value="Unassembled WGS sequence"/>
</dbReference>
<dbReference type="InterPro" id="IPR036259">
    <property type="entry name" value="MFS_trans_sf"/>
</dbReference>
<feature type="transmembrane region" description="Helical" evidence="3">
    <location>
        <begin position="223"/>
        <end position="248"/>
    </location>
</feature>
<feature type="transmembrane region" description="Helical" evidence="3">
    <location>
        <begin position="355"/>
        <end position="378"/>
    </location>
</feature>
<dbReference type="Pfam" id="PF07690">
    <property type="entry name" value="MFS_1"/>
    <property type="match status" value="1"/>
</dbReference>
<dbReference type="GO" id="GO:0016020">
    <property type="term" value="C:membrane"/>
    <property type="evidence" value="ECO:0007669"/>
    <property type="project" value="UniProtKB-SubCell"/>
</dbReference>
<proteinExistence type="inferred from homology"/>
<dbReference type="AlphaFoldDB" id="A0A5C3QY87"/>
<evidence type="ECO:0000256" key="3">
    <source>
        <dbReference type="SAM" id="Phobius"/>
    </source>
</evidence>
<dbReference type="PANTHER" id="PTHR11360">
    <property type="entry name" value="MONOCARBOXYLATE TRANSPORTER"/>
    <property type="match status" value="1"/>
</dbReference>
<keyword evidence="3" id="KW-1133">Transmembrane helix</keyword>
<comment type="subcellular location">
    <subcellularLocation>
        <location evidence="1">Membrane</location>
        <topology evidence="1">Multi-pass membrane protein</topology>
    </subcellularLocation>
</comment>
<keyword evidence="3" id="KW-0812">Transmembrane</keyword>
<dbReference type="GO" id="GO:0022857">
    <property type="term" value="F:transmembrane transporter activity"/>
    <property type="evidence" value="ECO:0007669"/>
    <property type="project" value="InterPro"/>
</dbReference>
<dbReference type="OrthoDB" id="6509908at2759"/>
<dbReference type="InterPro" id="IPR050327">
    <property type="entry name" value="Proton-linked_MCT"/>
</dbReference>
<feature type="transmembrane region" description="Helical" evidence="3">
    <location>
        <begin position="157"/>
        <end position="178"/>
    </location>
</feature>
<evidence type="ECO:0000313" key="5">
    <source>
        <dbReference type="Proteomes" id="UP000305067"/>
    </source>
</evidence>
<feature type="transmembrane region" description="Helical" evidence="3">
    <location>
        <begin position="72"/>
        <end position="89"/>
    </location>
</feature>
<feature type="transmembrane region" description="Helical" evidence="3">
    <location>
        <begin position="297"/>
        <end position="315"/>
    </location>
</feature>
<reference evidence="4 5" key="1">
    <citation type="journal article" date="2019" name="Nat. Ecol. Evol.">
        <title>Megaphylogeny resolves global patterns of mushroom evolution.</title>
        <authorList>
            <person name="Varga T."/>
            <person name="Krizsan K."/>
            <person name="Foldi C."/>
            <person name="Dima B."/>
            <person name="Sanchez-Garcia M."/>
            <person name="Sanchez-Ramirez S."/>
            <person name="Szollosi G.J."/>
            <person name="Szarkandi J.G."/>
            <person name="Papp V."/>
            <person name="Albert L."/>
            <person name="Andreopoulos W."/>
            <person name="Angelini C."/>
            <person name="Antonin V."/>
            <person name="Barry K.W."/>
            <person name="Bougher N.L."/>
            <person name="Buchanan P."/>
            <person name="Buyck B."/>
            <person name="Bense V."/>
            <person name="Catcheside P."/>
            <person name="Chovatia M."/>
            <person name="Cooper J."/>
            <person name="Damon W."/>
            <person name="Desjardin D."/>
            <person name="Finy P."/>
            <person name="Geml J."/>
            <person name="Haridas S."/>
            <person name="Hughes K."/>
            <person name="Justo A."/>
            <person name="Karasinski D."/>
            <person name="Kautmanova I."/>
            <person name="Kiss B."/>
            <person name="Kocsube S."/>
            <person name="Kotiranta H."/>
            <person name="LaButti K.M."/>
            <person name="Lechner B.E."/>
            <person name="Liimatainen K."/>
            <person name="Lipzen A."/>
            <person name="Lukacs Z."/>
            <person name="Mihaltcheva S."/>
            <person name="Morgado L.N."/>
            <person name="Niskanen T."/>
            <person name="Noordeloos M.E."/>
            <person name="Ohm R.A."/>
            <person name="Ortiz-Santana B."/>
            <person name="Ovrebo C."/>
            <person name="Racz N."/>
            <person name="Riley R."/>
            <person name="Savchenko A."/>
            <person name="Shiryaev A."/>
            <person name="Soop K."/>
            <person name="Spirin V."/>
            <person name="Szebenyi C."/>
            <person name="Tomsovsky M."/>
            <person name="Tulloss R.E."/>
            <person name="Uehling J."/>
            <person name="Grigoriev I.V."/>
            <person name="Vagvolgyi C."/>
            <person name="Papp T."/>
            <person name="Martin F.M."/>
            <person name="Miettinen O."/>
            <person name="Hibbett D.S."/>
            <person name="Nagy L.G."/>
        </authorList>
    </citation>
    <scope>NUCLEOTIDE SEQUENCE [LARGE SCALE GENOMIC DNA]</scope>
    <source>
        <strain evidence="4 5">CBS 309.79</strain>
    </source>
</reference>
<keyword evidence="3" id="KW-0472">Membrane</keyword>
<dbReference type="Gene3D" id="1.20.1250.20">
    <property type="entry name" value="MFS general substrate transporter like domains"/>
    <property type="match status" value="2"/>
</dbReference>
<gene>
    <name evidence="4" type="ORF">BDV98DRAFT_609254</name>
</gene>
<feature type="transmembrane region" description="Helical" evidence="3">
    <location>
        <begin position="390"/>
        <end position="412"/>
    </location>
</feature>
<evidence type="ECO:0000313" key="4">
    <source>
        <dbReference type="EMBL" id="TFL06993.1"/>
    </source>
</evidence>
<keyword evidence="5" id="KW-1185">Reference proteome</keyword>
<feature type="transmembrane region" description="Helical" evidence="3">
    <location>
        <begin position="268"/>
        <end position="285"/>
    </location>
</feature>
<evidence type="ECO:0000256" key="1">
    <source>
        <dbReference type="ARBA" id="ARBA00004141"/>
    </source>
</evidence>
<feature type="transmembrane region" description="Helical" evidence="3">
    <location>
        <begin position="21"/>
        <end position="52"/>
    </location>
</feature>
<feature type="transmembrane region" description="Helical" evidence="3">
    <location>
        <begin position="321"/>
        <end position="343"/>
    </location>
</feature>
<dbReference type="InterPro" id="IPR011701">
    <property type="entry name" value="MFS"/>
</dbReference>
<dbReference type="EMBL" id="ML178814">
    <property type="protein sequence ID" value="TFL06993.1"/>
    <property type="molecule type" value="Genomic_DNA"/>
</dbReference>
<feature type="transmembrane region" description="Helical" evidence="3">
    <location>
        <begin position="190"/>
        <end position="211"/>
    </location>
</feature>
<accession>A0A5C3QY87</accession>